<accession>A0AAE0AGM5</accession>
<dbReference type="SUPFAM" id="SSF56235">
    <property type="entry name" value="N-terminal nucleophile aminohydrolases (Ntn hydrolases)"/>
    <property type="match status" value="1"/>
</dbReference>
<dbReference type="AlphaFoldDB" id="A0AAE0AGM5"/>
<name>A0AAE0AGM5_9ROSI</name>
<evidence type="ECO:0000313" key="3">
    <source>
        <dbReference type="Proteomes" id="UP001281410"/>
    </source>
</evidence>
<keyword evidence="3" id="KW-1185">Reference proteome</keyword>
<dbReference type="Gene3D" id="3.60.20.10">
    <property type="entry name" value="Glutamine Phosphoribosylpyrophosphate, subunit 1, domain 1"/>
    <property type="match status" value="1"/>
</dbReference>
<reference evidence="2" key="1">
    <citation type="journal article" date="2023" name="Plant J.">
        <title>Genome sequences and population genomics provide insights into the demographic history, inbreeding, and mutation load of two 'living fossil' tree species of Dipteronia.</title>
        <authorList>
            <person name="Feng Y."/>
            <person name="Comes H.P."/>
            <person name="Chen J."/>
            <person name="Zhu S."/>
            <person name="Lu R."/>
            <person name="Zhang X."/>
            <person name="Li P."/>
            <person name="Qiu J."/>
            <person name="Olsen K.M."/>
            <person name="Qiu Y."/>
        </authorList>
    </citation>
    <scope>NUCLEOTIDE SEQUENCE</scope>
    <source>
        <strain evidence="2">NBL</strain>
    </source>
</reference>
<evidence type="ECO:0000256" key="1">
    <source>
        <dbReference type="SAM" id="MobiDB-lite"/>
    </source>
</evidence>
<gene>
    <name evidence="2" type="ORF">Dsin_011637</name>
</gene>
<sequence>MTKQETEQLVVKALSLASARDGATGGIVRTVTVNSQGVSKNFYPGPGDTEEDSEALTSYSE</sequence>
<comment type="caution">
    <text evidence="2">The sequence shown here is derived from an EMBL/GenBank/DDBJ whole genome shotgun (WGS) entry which is preliminary data.</text>
</comment>
<dbReference type="EMBL" id="JANJYJ010000004">
    <property type="protein sequence ID" value="KAK3217667.1"/>
    <property type="molecule type" value="Genomic_DNA"/>
</dbReference>
<feature type="region of interest" description="Disordered" evidence="1">
    <location>
        <begin position="39"/>
        <end position="61"/>
    </location>
</feature>
<dbReference type="InterPro" id="IPR029055">
    <property type="entry name" value="Ntn_hydrolases_N"/>
</dbReference>
<organism evidence="2 3">
    <name type="scientific">Dipteronia sinensis</name>
    <dbReference type="NCBI Taxonomy" id="43782"/>
    <lineage>
        <taxon>Eukaryota</taxon>
        <taxon>Viridiplantae</taxon>
        <taxon>Streptophyta</taxon>
        <taxon>Embryophyta</taxon>
        <taxon>Tracheophyta</taxon>
        <taxon>Spermatophyta</taxon>
        <taxon>Magnoliopsida</taxon>
        <taxon>eudicotyledons</taxon>
        <taxon>Gunneridae</taxon>
        <taxon>Pentapetalae</taxon>
        <taxon>rosids</taxon>
        <taxon>malvids</taxon>
        <taxon>Sapindales</taxon>
        <taxon>Sapindaceae</taxon>
        <taxon>Hippocastanoideae</taxon>
        <taxon>Acereae</taxon>
        <taxon>Dipteronia</taxon>
    </lineage>
</organism>
<evidence type="ECO:0000313" key="2">
    <source>
        <dbReference type="EMBL" id="KAK3217667.1"/>
    </source>
</evidence>
<dbReference type="Proteomes" id="UP001281410">
    <property type="component" value="Unassembled WGS sequence"/>
</dbReference>
<proteinExistence type="predicted"/>
<protein>
    <submittedName>
        <fullName evidence="2">Uncharacterized protein</fullName>
    </submittedName>
</protein>